<comment type="subcellular location">
    <subcellularLocation>
        <location evidence="1">Cell membrane</location>
        <topology evidence="1">Multi-pass membrane protein</topology>
    </subcellularLocation>
</comment>
<keyword evidence="10" id="KW-1185">Reference proteome</keyword>
<evidence type="ECO:0000256" key="2">
    <source>
        <dbReference type="ARBA" id="ARBA00022448"/>
    </source>
</evidence>
<dbReference type="CDD" id="cd17329">
    <property type="entry name" value="MFS_MdtH_MDR_like"/>
    <property type="match status" value="1"/>
</dbReference>
<reference evidence="9 10" key="1">
    <citation type="submission" date="2021-01" db="EMBL/GenBank/DDBJ databases">
        <title>Tumebacillus sp. strain ITR2 16S ribosomal RNA gene Genome sequencing and assembly.</title>
        <authorList>
            <person name="Kang M."/>
        </authorList>
    </citation>
    <scope>NUCLEOTIDE SEQUENCE [LARGE SCALE GENOMIC DNA]</scope>
    <source>
        <strain evidence="9 10">ITR2</strain>
    </source>
</reference>
<dbReference type="RefSeq" id="WP_201631380.1">
    <property type="nucleotide sequence ID" value="NZ_JAEQNB010000001.1"/>
</dbReference>
<accession>A0ABS1J868</accession>
<comment type="caution">
    <text evidence="9">The sequence shown here is derived from an EMBL/GenBank/DDBJ whole genome shotgun (WGS) entry which is preliminary data.</text>
</comment>
<evidence type="ECO:0000313" key="9">
    <source>
        <dbReference type="EMBL" id="MBL0385843.1"/>
    </source>
</evidence>
<dbReference type="PROSITE" id="PS00216">
    <property type="entry name" value="SUGAR_TRANSPORT_1"/>
    <property type="match status" value="1"/>
</dbReference>
<dbReference type="PANTHER" id="PTHR23517">
    <property type="entry name" value="RESISTANCE PROTEIN MDTM, PUTATIVE-RELATED-RELATED"/>
    <property type="match status" value="1"/>
</dbReference>
<feature type="transmembrane region" description="Helical" evidence="7">
    <location>
        <begin position="358"/>
        <end position="380"/>
    </location>
</feature>
<dbReference type="EMBL" id="JAEQNB010000001">
    <property type="protein sequence ID" value="MBL0385843.1"/>
    <property type="molecule type" value="Genomic_DNA"/>
</dbReference>
<dbReference type="InterPro" id="IPR005829">
    <property type="entry name" value="Sugar_transporter_CS"/>
</dbReference>
<gene>
    <name evidence="9" type="ORF">JJB07_04195</name>
</gene>
<feature type="transmembrane region" description="Helical" evidence="7">
    <location>
        <begin position="97"/>
        <end position="116"/>
    </location>
</feature>
<sequence>MGFRSLHRNLKIRMVDSFLSMILGNMLFPFMTIYFAQQFGGKTAGVLLMLNVALGVVANFCGGYLADRYGRRTLMLVGESIRFTAFLGMMVANSPWFTSPLLTFVTFTITGLCWGLSGPAMDAMMVDVSTPENRKLVYSVQYWSVNFSLMIGGVVGGFFFQSYRFELFVAVCAAQMISLLLLVFFIEETHRGTHAQTQQKQKQGAVREMLGNYKLVFADRRFMVYVLASLLMMSVEFMNNSYTGVRLADEFGTQHLLGLPIDGVKMFGMLGSENSLFVVLLTAFVSVWIKKRREQPLLILGVLLYAVGYAMQAWSNQPLLLFLCMGVAVCGELIWVPIKQSLMADLAPEENRSAYMAVNGLVFRGASILGSLAVTIGAFLPSWTMAILFLLSGLAALNLLLRVLNNRTATRRVQSPITTQSQTKEGIA</sequence>
<evidence type="ECO:0000256" key="5">
    <source>
        <dbReference type="ARBA" id="ARBA00022989"/>
    </source>
</evidence>
<keyword evidence="6 7" id="KW-0472">Membrane</keyword>
<dbReference type="InterPro" id="IPR050171">
    <property type="entry name" value="MFS_Transporters"/>
</dbReference>
<evidence type="ECO:0000313" key="10">
    <source>
        <dbReference type="Proteomes" id="UP000602284"/>
    </source>
</evidence>
<keyword evidence="5 7" id="KW-1133">Transmembrane helix</keyword>
<protein>
    <submittedName>
        <fullName evidence="9">MFS transporter</fullName>
    </submittedName>
</protein>
<dbReference type="InterPro" id="IPR011701">
    <property type="entry name" value="MFS"/>
</dbReference>
<feature type="transmembrane region" description="Helical" evidence="7">
    <location>
        <begin position="386"/>
        <end position="404"/>
    </location>
</feature>
<dbReference type="Gene3D" id="1.20.1250.20">
    <property type="entry name" value="MFS general substrate transporter like domains"/>
    <property type="match status" value="2"/>
</dbReference>
<dbReference type="PANTHER" id="PTHR23517:SF3">
    <property type="entry name" value="INTEGRAL MEMBRANE TRANSPORT PROTEIN"/>
    <property type="match status" value="1"/>
</dbReference>
<dbReference type="InterPro" id="IPR020846">
    <property type="entry name" value="MFS_dom"/>
</dbReference>
<feature type="domain" description="Major facilitator superfamily (MFS) profile" evidence="8">
    <location>
        <begin position="1"/>
        <end position="410"/>
    </location>
</feature>
<feature type="transmembrane region" description="Helical" evidence="7">
    <location>
        <begin position="167"/>
        <end position="186"/>
    </location>
</feature>
<proteinExistence type="predicted"/>
<dbReference type="PROSITE" id="PS50850">
    <property type="entry name" value="MFS"/>
    <property type="match status" value="1"/>
</dbReference>
<evidence type="ECO:0000256" key="7">
    <source>
        <dbReference type="SAM" id="Phobius"/>
    </source>
</evidence>
<evidence type="ECO:0000259" key="8">
    <source>
        <dbReference type="PROSITE" id="PS50850"/>
    </source>
</evidence>
<keyword evidence="4 7" id="KW-0812">Transmembrane</keyword>
<feature type="transmembrane region" description="Helical" evidence="7">
    <location>
        <begin position="48"/>
        <end position="66"/>
    </location>
</feature>
<evidence type="ECO:0000256" key="3">
    <source>
        <dbReference type="ARBA" id="ARBA00022475"/>
    </source>
</evidence>
<feature type="transmembrane region" description="Helical" evidence="7">
    <location>
        <begin position="266"/>
        <end position="289"/>
    </location>
</feature>
<keyword evidence="3" id="KW-1003">Cell membrane</keyword>
<dbReference type="Proteomes" id="UP000602284">
    <property type="component" value="Unassembled WGS sequence"/>
</dbReference>
<evidence type="ECO:0000256" key="1">
    <source>
        <dbReference type="ARBA" id="ARBA00004651"/>
    </source>
</evidence>
<evidence type="ECO:0000256" key="4">
    <source>
        <dbReference type="ARBA" id="ARBA00022692"/>
    </source>
</evidence>
<dbReference type="InterPro" id="IPR036259">
    <property type="entry name" value="MFS_trans_sf"/>
</dbReference>
<dbReference type="SUPFAM" id="SSF103473">
    <property type="entry name" value="MFS general substrate transporter"/>
    <property type="match status" value="1"/>
</dbReference>
<organism evidence="9 10">
    <name type="scientific">Tumebacillus amylolyticus</name>
    <dbReference type="NCBI Taxonomy" id="2801339"/>
    <lineage>
        <taxon>Bacteria</taxon>
        <taxon>Bacillati</taxon>
        <taxon>Bacillota</taxon>
        <taxon>Bacilli</taxon>
        <taxon>Bacillales</taxon>
        <taxon>Alicyclobacillaceae</taxon>
        <taxon>Tumebacillus</taxon>
    </lineage>
</organism>
<feature type="transmembrane region" description="Helical" evidence="7">
    <location>
        <begin position="136"/>
        <end position="161"/>
    </location>
</feature>
<feature type="transmembrane region" description="Helical" evidence="7">
    <location>
        <begin position="296"/>
        <end position="314"/>
    </location>
</feature>
<keyword evidence="2" id="KW-0813">Transport</keyword>
<feature type="transmembrane region" description="Helical" evidence="7">
    <location>
        <begin position="12"/>
        <end position="36"/>
    </location>
</feature>
<name>A0ABS1J868_9BACL</name>
<feature type="transmembrane region" description="Helical" evidence="7">
    <location>
        <begin position="320"/>
        <end position="338"/>
    </location>
</feature>
<evidence type="ECO:0000256" key="6">
    <source>
        <dbReference type="ARBA" id="ARBA00023136"/>
    </source>
</evidence>
<dbReference type="Pfam" id="PF07690">
    <property type="entry name" value="MFS_1"/>
    <property type="match status" value="2"/>
</dbReference>